<dbReference type="RefSeq" id="XP_004516708.2">
    <property type="nucleotide sequence ID" value="XM_004516651.2"/>
</dbReference>
<evidence type="ECO:0000256" key="4">
    <source>
        <dbReference type="ARBA" id="ARBA00023163"/>
    </source>
</evidence>
<reference evidence="9" key="1">
    <citation type="submission" date="2025-08" db="UniProtKB">
        <authorList>
            <consortium name="RefSeq"/>
        </authorList>
    </citation>
    <scope>IDENTIFICATION</scope>
    <source>
        <tissue evidence="9">Etiolated seedlings</tissue>
    </source>
</reference>
<evidence type="ECO:0000256" key="1">
    <source>
        <dbReference type="ARBA" id="ARBA00004123"/>
    </source>
</evidence>
<proteinExistence type="predicted"/>
<dbReference type="AlphaFoldDB" id="A0A1S2Z832"/>
<dbReference type="Proteomes" id="UP000087171">
    <property type="component" value="Unplaced"/>
</dbReference>
<evidence type="ECO:0000256" key="3">
    <source>
        <dbReference type="ARBA" id="ARBA00023125"/>
    </source>
</evidence>
<evidence type="ECO:0000256" key="2">
    <source>
        <dbReference type="ARBA" id="ARBA00023015"/>
    </source>
</evidence>
<organism evidence="8 9">
    <name type="scientific">Cicer arietinum</name>
    <name type="common">Chickpea</name>
    <name type="synonym">Garbanzo</name>
    <dbReference type="NCBI Taxonomy" id="3827"/>
    <lineage>
        <taxon>Eukaryota</taxon>
        <taxon>Viridiplantae</taxon>
        <taxon>Streptophyta</taxon>
        <taxon>Embryophyta</taxon>
        <taxon>Tracheophyta</taxon>
        <taxon>Spermatophyta</taxon>
        <taxon>Magnoliopsida</taxon>
        <taxon>eudicotyledons</taxon>
        <taxon>Gunneridae</taxon>
        <taxon>Pentapetalae</taxon>
        <taxon>rosids</taxon>
        <taxon>fabids</taxon>
        <taxon>Fabales</taxon>
        <taxon>Fabaceae</taxon>
        <taxon>Papilionoideae</taxon>
        <taxon>50 kb inversion clade</taxon>
        <taxon>NPAAA clade</taxon>
        <taxon>Hologalegina</taxon>
        <taxon>IRL clade</taxon>
        <taxon>Cicereae</taxon>
        <taxon>Cicer</taxon>
    </lineage>
</organism>
<evidence type="ECO:0000256" key="5">
    <source>
        <dbReference type="ARBA" id="ARBA00023242"/>
    </source>
</evidence>
<keyword evidence="5" id="KW-0539">Nucleus</keyword>
<name>A0A1S2Z832_CICAR</name>
<dbReference type="KEGG" id="cam:101497190"/>
<dbReference type="InterPro" id="IPR036576">
    <property type="entry name" value="WRKY_dom_sf"/>
</dbReference>
<dbReference type="InterPro" id="IPR044810">
    <property type="entry name" value="WRKY_plant"/>
</dbReference>
<dbReference type="Gene3D" id="2.20.25.80">
    <property type="entry name" value="WRKY domain"/>
    <property type="match status" value="1"/>
</dbReference>
<accession>A0A1S2Z832</accession>
<keyword evidence="8" id="KW-1185">Reference proteome</keyword>
<dbReference type="OrthoDB" id="1429533at2759"/>
<dbReference type="GO" id="GO:0000976">
    <property type="term" value="F:transcription cis-regulatory region binding"/>
    <property type="evidence" value="ECO:0007669"/>
    <property type="project" value="TreeGrafter"/>
</dbReference>
<keyword evidence="4" id="KW-0804">Transcription</keyword>
<keyword evidence="3" id="KW-0238">DNA-binding</keyword>
<dbReference type="PANTHER" id="PTHR32096:SF80">
    <property type="entry name" value="WRKY TRANSCRIPTION FACTOR 27-RELATED"/>
    <property type="match status" value="1"/>
</dbReference>
<comment type="subcellular location">
    <subcellularLocation>
        <location evidence="1">Nucleus</location>
    </subcellularLocation>
</comment>
<feature type="region of interest" description="Disordered" evidence="6">
    <location>
        <begin position="1"/>
        <end position="23"/>
    </location>
</feature>
<dbReference type="GO" id="GO:0005634">
    <property type="term" value="C:nucleus"/>
    <property type="evidence" value="ECO:0007669"/>
    <property type="project" value="UniProtKB-SubCell"/>
</dbReference>
<keyword evidence="2" id="KW-0805">Transcription regulation</keyword>
<sequence length="191" mass="21480">MVLANANPQPNKQRSRKRKNQPLKMICEMNAQKLLEDPWAWRKYGQKPIKGSPYPRSYYRCSSARECGAKKLVEKSHTNENTFLVTYTGEHNHEKPINRIMVSTPSWNKPPETRLLPAGVVGPSQNIVSPNAMLWFDQPESGNSPIHGGNAQVNNDDNIVLVPNMMAVSETSLMNFNPLNIGNIPFVESNP</sequence>
<dbReference type="SUPFAM" id="SSF118290">
    <property type="entry name" value="WRKY DNA-binding domain"/>
    <property type="match status" value="1"/>
</dbReference>
<feature type="compositionally biased region" description="Polar residues" evidence="6">
    <location>
        <begin position="1"/>
        <end position="12"/>
    </location>
</feature>
<evidence type="ECO:0000313" key="9">
    <source>
        <dbReference type="RefSeq" id="XP_004516708.2"/>
    </source>
</evidence>
<dbReference type="GO" id="GO:0003700">
    <property type="term" value="F:DNA-binding transcription factor activity"/>
    <property type="evidence" value="ECO:0007669"/>
    <property type="project" value="InterPro"/>
</dbReference>
<evidence type="ECO:0000256" key="6">
    <source>
        <dbReference type="SAM" id="MobiDB-lite"/>
    </source>
</evidence>
<protein>
    <submittedName>
        <fullName evidence="9">Probable WRKY transcription factor 27</fullName>
    </submittedName>
</protein>
<evidence type="ECO:0000259" key="7">
    <source>
        <dbReference type="PROSITE" id="PS50811"/>
    </source>
</evidence>
<gene>
    <name evidence="9" type="primary">LOC101497190</name>
</gene>
<dbReference type="PROSITE" id="PS50811">
    <property type="entry name" value="WRKY"/>
    <property type="match status" value="1"/>
</dbReference>
<dbReference type="eggNOG" id="ENOG502QW38">
    <property type="taxonomic scope" value="Eukaryota"/>
</dbReference>
<dbReference type="Pfam" id="PF03106">
    <property type="entry name" value="WRKY"/>
    <property type="match status" value="1"/>
</dbReference>
<dbReference type="PANTHER" id="PTHR32096">
    <property type="entry name" value="WRKY TRANSCRIPTION FACTOR 30-RELATED-RELATED"/>
    <property type="match status" value="1"/>
</dbReference>
<dbReference type="InterPro" id="IPR003657">
    <property type="entry name" value="WRKY_dom"/>
</dbReference>
<evidence type="ECO:0000313" key="8">
    <source>
        <dbReference type="Proteomes" id="UP000087171"/>
    </source>
</evidence>
<feature type="domain" description="WRKY" evidence="7">
    <location>
        <begin position="30"/>
        <end position="96"/>
    </location>
</feature>
<dbReference type="SMART" id="SM00774">
    <property type="entry name" value="WRKY"/>
    <property type="match status" value="1"/>
</dbReference>